<organism evidence="1 2">
    <name type="scientific">Poriferisphaera corsica</name>
    <dbReference type="NCBI Taxonomy" id="2528020"/>
    <lineage>
        <taxon>Bacteria</taxon>
        <taxon>Pseudomonadati</taxon>
        <taxon>Planctomycetota</taxon>
        <taxon>Phycisphaerae</taxon>
        <taxon>Phycisphaerales</taxon>
        <taxon>Phycisphaeraceae</taxon>
        <taxon>Poriferisphaera</taxon>
    </lineage>
</organism>
<reference evidence="1 2" key="1">
    <citation type="submission" date="2019-02" db="EMBL/GenBank/DDBJ databases">
        <title>Deep-cultivation of Planctomycetes and their phenomic and genomic characterization uncovers novel biology.</title>
        <authorList>
            <person name="Wiegand S."/>
            <person name="Jogler M."/>
            <person name="Boedeker C."/>
            <person name="Pinto D."/>
            <person name="Vollmers J."/>
            <person name="Rivas-Marin E."/>
            <person name="Kohn T."/>
            <person name="Peeters S.H."/>
            <person name="Heuer A."/>
            <person name="Rast P."/>
            <person name="Oberbeckmann S."/>
            <person name="Bunk B."/>
            <person name="Jeske O."/>
            <person name="Meyerdierks A."/>
            <person name="Storesund J.E."/>
            <person name="Kallscheuer N."/>
            <person name="Luecker S."/>
            <person name="Lage O.M."/>
            <person name="Pohl T."/>
            <person name="Merkel B.J."/>
            <person name="Hornburger P."/>
            <person name="Mueller R.-W."/>
            <person name="Bruemmer F."/>
            <person name="Labrenz M."/>
            <person name="Spormann A.M."/>
            <person name="Op den Camp H."/>
            <person name="Overmann J."/>
            <person name="Amann R."/>
            <person name="Jetten M.S.M."/>
            <person name="Mascher T."/>
            <person name="Medema M.H."/>
            <person name="Devos D.P."/>
            <person name="Kaster A.-K."/>
            <person name="Ovreas L."/>
            <person name="Rohde M."/>
            <person name="Galperin M.Y."/>
            <person name="Jogler C."/>
        </authorList>
    </citation>
    <scope>NUCLEOTIDE SEQUENCE [LARGE SCALE GENOMIC DNA]</scope>
    <source>
        <strain evidence="1 2">KS4</strain>
    </source>
</reference>
<protein>
    <submittedName>
        <fullName evidence="1">Uncharacterized protein</fullName>
    </submittedName>
</protein>
<proteinExistence type="predicted"/>
<sequence>MDLYGAIGYMVIDEGVRCAVNHEVNQIYCRLKNDWRPKIASASVCYTIL</sequence>
<evidence type="ECO:0000313" key="2">
    <source>
        <dbReference type="Proteomes" id="UP000317369"/>
    </source>
</evidence>
<accession>A0A517YZ29</accession>
<dbReference type="AlphaFoldDB" id="A0A517YZ29"/>
<gene>
    <name evidence="1" type="ORF">KS4_35590</name>
</gene>
<evidence type="ECO:0000313" key="1">
    <source>
        <dbReference type="EMBL" id="QDU35476.1"/>
    </source>
</evidence>
<keyword evidence="2" id="KW-1185">Reference proteome</keyword>
<name>A0A517YZ29_9BACT</name>
<dbReference type="Proteomes" id="UP000317369">
    <property type="component" value="Chromosome"/>
</dbReference>
<dbReference type="EMBL" id="CP036425">
    <property type="protein sequence ID" value="QDU35476.1"/>
    <property type="molecule type" value="Genomic_DNA"/>
</dbReference>
<dbReference type="KEGG" id="pcor:KS4_35590"/>